<feature type="domain" description="HTH cro/C1-type" evidence="1">
    <location>
        <begin position="16"/>
        <end position="70"/>
    </location>
</feature>
<dbReference type="Pfam" id="PF13560">
    <property type="entry name" value="HTH_31"/>
    <property type="match status" value="1"/>
</dbReference>
<proteinExistence type="predicted"/>
<accession>A0A4R1R746</accession>
<dbReference type="PROSITE" id="PS50943">
    <property type="entry name" value="HTH_CROC1"/>
    <property type="match status" value="1"/>
</dbReference>
<keyword evidence="2" id="KW-0238">DNA-binding</keyword>
<reference evidence="2 3" key="1">
    <citation type="submission" date="2019-03" db="EMBL/GenBank/DDBJ databases">
        <title>Genomic Encyclopedia of Type Strains, Phase IV (KMG-IV): sequencing the most valuable type-strain genomes for metagenomic binning, comparative biology and taxonomic classification.</title>
        <authorList>
            <person name="Goeker M."/>
        </authorList>
    </citation>
    <scope>NUCLEOTIDE SEQUENCE [LARGE SCALE GENOMIC DNA]</scope>
    <source>
        <strain evidence="2 3">DSM 100451</strain>
    </source>
</reference>
<gene>
    <name evidence="2" type="ORF">EDD77_102171</name>
</gene>
<comment type="caution">
    <text evidence="2">The sequence shown here is derived from an EMBL/GenBank/DDBJ whole genome shotgun (WGS) entry which is preliminary data.</text>
</comment>
<sequence length="113" mass="13127">MNKNIDPRVRDAAARLRKIREMKGLTREKFCEPLGENSEYWGLIERGEQAISLVKLLQVCEVYGIPIESVIQLNYAEENDEQLRMRIGELLQQCHGRQLEVVKKFIQDIALSL</sequence>
<dbReference type="Proteomes" id="UP000295184">
    <property type="component" value="Unassembled WGS sequence"/>
</dbReference>
<dbReference type="CDD" id="cd00093">
    <property type="entry name" value="HTH_XRE"/>
    <property type="match status" value="1"/>
</dbReference>
<name>A0A4R1R746_9FIRM</name>
<dbReference type="SMART" id="SM00530">
    <property type="entry name" value="HTH_XRE"/>
    <property type="match status" value="1"/>
</dbReference>
<dbReference type="RefSeq" id="WP_058966348.1">
    <property type="nucleotide sequence ID" value="NZ_CABKVM010000019.1"/>
</dbReference>
<evidence type="ECO:0000313" key="2">
    <source>
        <dbReference type="EMBL" id="TCL61431.1"/>
    </source>
</evidence>
<dbReference type="SUPFAM" id="SSF47413">
    <property type="entry name" value="lambda repressor-like DNA-binding domains"/>
    <property type="match status" value="1"/>
</dbReference>
<dbReference type="GO" id="GO:0003677">
    <property type="term" value="F:DNA binding"/>
    <property type="evidence" value="ECO:0007669"/>
    <property type="project" value="UniProtKB-KW"/>
</dbReference>
<dbReference type="STRING" id="1650663.GCA_001486665_03005"/>
<dbReference type="GeneID" id="97382468"/>
<dbReference type="InterPro" id="IPR010982">
    <property type="entry name" value="Lambda_DNA-bd_dom_sf"/>
</dbReference>
<protein>
    <submittedName>
        <fullName evidence="2">DNA-binding XRE family transcriptional regulator</fullName>
    </submittedName>
</protein>
<organism evidence="2 3">
    <name type="scientific">Allofournierella massiliensis</name>
    <dbReference type="NCBI Taxonomy" id="1650663"/>
    <lineage>
        <taxon>Bacteria</taxon>
        <taxon>Bacillati</taxon>
        <taxon>Bacillota</taxon>
        <taxon>Clostridia</taxon>
        <taxon>Eubacteriales</taxon>
        <taxon>Oscillospiraceae</taxon>
        <taxon>Allofournierella</taxon>
    </lineage>
</organism>
<dbReference type="AlphaFoldDB" id="A0A4R1R746"/>
<dbReference type="Gene3D" id="1.10.260.40">
    <property type="entry name" value="lambda repressor-like DNA-binding domains"/>
    <property type="match status" value="1"/>
</dbReference>
<dbReference type="InterPro" id="IPR001387">
    <property type="entry name" value="Cro/C1-type_HTH"/>
</dbReference>
<dbReference type="EMBL" id="SLUM01000002">
    <property type="protein sequence ID" value="TCL61431.1"/>
    <property type="molecule type" value="Genomic_DNA"/>
</dbReference>
<evidence type="ECO:0000313" key="3">
    <source>
        <dbReference type="Proteomes" id="UP000295184"/>
    </source>
</evidence>
<evidence type="ECO:0000259" key="1">
    <source>
        <dbReference type="PROSITE" id="PS50943"/>
    </source>
</evidence>